<name>A0A4P2QWD1_SORCE</name>
<dbReference type="Gene3D" id="3.10.450.50">
    <property type="match status" value="1"/>
</dbReference>
<proteinExistence type="predicted"/>
<dbReference type="Proteomes" id="UP000295497">
    <property type="component" value="Chromosome"/>
</dbReference>
<gene>
    <name evidence="1" type="ORF">SOCE836_066920</name>
</gene>
<dbReference type="EMBL" id="CP012672">
    <property type="protein sequence ID" value="AUX34518.1"/>
    <property type="molecule type" value="Genomic_DNA"/>
</dbReference>
<organism evidence="1 2">
    <name type="scientific">Sorangium cellulosum</name>
    <name type="common">Polyangium cellulosum</name>
    <dbReference type="NCBI Taxonomy" id="56"/>
    <lineage>
        <taxon>Bacteria</taxon>
        <taxon>Pseudomonadati</taxon>
        <taxon>Myxococcota</taxon>
        <taxon>Polyangia</taxon>
        <taxon>Polyangiales</taxon>
        <taxon>Polyangiaceae</taxon>
        <taxon>Sorangium</taxon>
    </lineage>
</organism>
<evidence type="ECO:0000313" key="2">
    <source>
        <dbReference type="Proteomes" id="UP000295497"/>
    </source>
</evidence>
<protein>
    <submittedName>
        <fullName evidence="1">Uncharacterized protein</fullName>
    </submittedName>
</protein>
<evidence type="ECO:0000313" key="1">
    <source>
        <dbReference type="EMBL" id="AUX34518.1"/>
    </source>
</evidence>
<accession>A0A4P2QWD1</accession>
<sequence length="29" mass="3384">MDVKEAVRKQLDGTWRYLIDHPAGDDTPR</sequence>
<reference evidence="1 2" key="1">
    <citation type="submission" date="2015-09" db="EMBL/GenBank/DDBJ databases">
        <title>Sorangium comparison.</title>
        <authorList>
            <person name="Zaburannyi N."/>
            <person name="Bunk B."/>
            <person name="Overmann J."/>
            <person name="Mueller R."/>
        </authorList>
    </citation>
    <scope>NUCLEOTIDE SEQUENCE [LARGE SCALE GENOMIC DNA]</scope>
    <source>
        <strain evidence="1 2">So ce836</strain>
    </source>
</reference>
<dbReference type="AlphaFoldDB" id="A0A4P2QWD1"/>